<dbReference type="InterPro" id="IPR013651">
    <property type="entry name" value="ATP-grasp_RimK-type"/>
</dbReference>
<dbReference type="SUPFAM" id="SSF56059">
    <property type="entry name" value="Glutathione synthetase ATP-binding domain-like"/>
    <property type="match status" value="1"/>
</dbReference>
<gene>
    <name evidence="3" type="ORF">DDZ13_08725</name>
</gene>
<proteinExistence type="predicted"/>
<evidence type="ECO:0000256" key="1">
    <source>
        <dbReference type="PROSITE-ProRule" id="PRU00409"/>
    </source>
</evidence>
<dbReference type="Gene3D" id="3.30.1490.20">
    <property type="entry name" value="ATP-grasp fold, A domain"/>
    <property type="match status" value="1"/>
</dbReference>
<organism evidence="3 4">
    <name type="scientific">Coraliomargarita sinensis</name>
    <dbReference type="NCBI Taxonomy" id="2174842"/>
    <lineage>
        <taxon>Bacteria</taxon>
        <taxon>Pseudomonadati</taxon>
        <taxon>Verrucomicrobiota</taxon>
        <taxon>Opitutia</taxon>
        <taxon>Puniceicoccales</taxon>
        <taxon>Coraliomargaritaceae</taxon>
        <taxon>Coraliomargarita</taxon>
    </lineage>
</organism>
<dbReference type="InterPro" id="IPR011761">
    <property type="entry name" value="ATP-grasp"/>
</dbReference>
<dbReference type="Gene3D" id="3.30.470.20">
    <property type="entry name" value="ATP-grasp fold, B domain"/>
    <property type="match status" value="1"/>
</dbReference>
<dbReference type="GO" id="GO:0005524">
    <property type="term" value="F:ATP binding"/>
    <property type="evidence" value="ECO:0007669"/>
    <property type="project" value="UniProtKB-UniRule"/>
</dbReference>
<dbReference type="OrthoDB" id="9786585at2"/>
<evidence type="ECO:0000259" key="2">
    <source>
        <dbReference type="PROSITE" id="PS50975"/>
    </source>
</evidence>
<dbReference type="GO" id="GO:0016879">
    <property type="term" value="F:ligase activity, forming carbon-nitrogen bonds"/>
    <property type="evidence" value="ECO:0007669"/>
    <property type="project" value="TreeGrafter"/>
</dbReference>
<dbReference type="Pfam" id="PF08443">
    <property type="entry name" value="RimK"/>
    <property type="match status" value="1"/>
</dbReference>
<feature type="domain" description="ATP-grasp" evidence="2">
    <location>
        <begin position="281"/>
        <end position="475"/>
    </location>
</feature>
<sequence>MYTTLVVTDSGTELSEVDLKVIPFEQYLADYPKLGEPRTRIINLCDTERYLSRGYYCSLLAESRKHQALPSVNTINDLRQLEDAEELRLLWSSLAPLVPKDVKTKRRLFIYFGQVEEAEWLVFGRAVFDRFPAPALKVVMPDNQHGFSVENLSPGELPKSEHKLFYERLKNFTEKIWRSPKRRQYRWDMAILYDSKEEMGPSDAEAIQRFIRAAGKVGIEAGTIRSCDAVNLAQYDALFIRETTSIDHPSYRLARRAEKEGLVVIDDPTSIMRCCNKIFLHDAFSYNKVHAPHTLVIADAGKTTLERIESQMAYPMVLKMPESSFSAGVFKVKDRADLVVKLESMLETSSLALVQEYLYTDYDWRIGVLNGRAIYACKYFMARGHWQIYNHSSKQPRHQSGGFETIATFEVPRAVLKAALKACSIIGNGLYGVDIKEQDKQVYVIEVNDNPSIEHRIEDRYLGDELYMMIMQEFADRLEQRGRN</sequence>
<keyword evidence="4" id="KW-1185">Reference proteome</keyword>
<name>A0A317ZGS4_9BACT</name>
<protein>
    <submittedName>
        <fullName evidence="3">Carboxylate--amine ligase</fullName>
    </submittedName>
</protein>
<dbReference type="InterPro" id="IPR013815">
    <property type="entry name" value="ATP_grasp_subdomain_1"/>
</dbReference>
<dbReference type="GO" id="GO:0005737">
    <property type="term" value="C:cytoplasm"/>
    <property type="evidence" value="ECO:0007669"/>
    <property type="project" value="TreeGrafter"/>
</dbReference>
<evidence type="ECO:0000313" key="4">
    <source>
        <dbReference type="Proteomes" id="UP000247099"/>
    </source>
</evidence>
<keyword evidence="3" id="KW-0436">Ligase</keyword>
<dbReference type="PANTHER" id="PTHR21621:SF0">
    <property type="entry name" value="BETA-CITRYLGLUTAMATE SYNTHASE B-RELATED"/>
    <property type="match status" value="1"/>
</dbReference>
<comment type="caution">
    <text evidence="3">The sequence shown here is derived from an EMBL/GenBank/DDBJ whole genome shotgun (WGS) entry which is preliminary data.</text>
</comment>
<keyword evidence="1" id="KW-0067">ATP-binding</keyword>
<keyword evidence="1" id="KW-0547">Nucleotide-binding</keyword>
<evidence type="ECO:0000313" key="3">
    <source>
        <dbReference type="EMBL" id="PXA04112.1"/>
    </source>
</evidence>
<dbReference type="GO" id="GO:0046872">
    <property type="term" value="F:metal ion binding"/>
    <property type="evidence" value="ECO:0007669"/>
    <property type="project" value="InterPro"/>
</dbReference>
<dbReference type="PANTHER" id="PTHR21621">
    <property type="entry name" value="RIBOSOMAL PROTEIN S6 MODIFICATION PROTEIN"/>
    <property type="match status" value="1"/>
</dbReference>
<dbReference type="Proteomes" id="UP000247099">
    <property type="component" value="Unassembled WGS sequence"/>
</dbReference>
<accession>A0A317ZGS4</accession>
<dbReference type="PROSITE" id="PS50975">
    <property type="entry name" value="ATP_GRASP"/>
    <property type="match status" value="1"/>
</dbReference>
<dbReference type="InParanoid" id="A0A317ZGS4"/>
<dbReference type="RefSeq" id="WP_110131059.1">
    <property type="nucleotide sequence ID" value="NZ_QHJQ01000005.1"/>
</dbReference>
<reference evidence="3 4" key="1">
    <citation type="submission" date="2018-05" db="EMBL/GenBank/DDBJ databases">
        <title>Coraliomargarita sinensis sp. nov., isolated from a marine solar saltern.</title>
        <authorList>
            <person name="Zhou L.Y."/>
        </authorList>
    </citation>
    <scope>NUCLEOTIDE SEQUENCE [LARGE SCALE GENOMIC DNA]</scope>
    <source>
        <strain evidence="3 4">WN38</strain>
    </source>
</reference>
<dbReference type="InterPro" id="IPR025839">
    <property type="entry name" value="RLAN_dom"/>
</dbReference>
<dbReference type="EMBL" id="QHJQ01000005">
    <property type="protein sequence ID" value="PXA04112.1"/>
    <property type="molecule type" value="Genomic_DNA"/>
</dbReference>
<dbReference type="AlphaFoldDB" id="A0A317ZGS4"/>
<dbReference type="Pfam" id="PF14401">
    <property type="entry name" value="RLAN"/>
    <property type="match status" value="1"/>
</dbReference>